<organism evidence="1 2">
    <name type="scientific">Naganishia onofrii</name>
    <dbReference type="NCBI Taxonomy" id="1851511"/>
    <lineage>
        <taxon>Eukaryota</taxon>
        <taxon>Fungi</taxon>
        <taxon>Dikarya</taxon>
        <taxon>Basidiomycota</taxon>
        <taxon>Agaricomycotina</taxon>
        <taxon>Tremellomycetes</taxon>
        <taxon>Filobasidiales</taxon>
        <taxon>Filobasidiaceae</taxon>
        <taxon>Naganishia</taxon>
    </lineage>
</organism>
<dbReference type="EMBL" id="JASBWV010000001">
    <property type="protein sequence ID" value="KAJ9127768.1"/>
    <property type="molecule type" value="Genomic_DNA"/>
</dbReference>
<sequence length="457" mass="49903">MNGHVLLHPTAAFGGFISVLLIFPLWMGLKSRKERERLAQAISMADVRRKHEAERIMRLAEAAPEKLTRAERAAVEGKAAWRESVSTWRESVTTAERSADSMVGARPSSQQRGSMSSGCGVRASRESSKIYFATTRPRYNRASTSSPTPPSFEKPVQETTEERNHALEKLMGTTKSASNGFALVPLSTSPISPPDSQQIRYLTKLTNSTESASSSAQKFYPQQVRPSPVAGPSRLKETDGVGRTQEPIIVNHSPPFQSPITAPVPTTMYGFHLPRPQAGRAYTMASLANSATSHDASGLIPLNHQQVQVDHAAKQFKDVPQPLADIQTADGYMPEGKLTVYRDPLPRLQTTVLGPRPRSQPILRPRSSSTPSLSRRPAQVRRPSAEVTNSPQHVSTPASQERPKSGGSSLSGRPSLSSEEVGEFAKRSSQVGPSWHRERMKKLHGSVSADDLTELPK</sequence>
<proteinExistence type="predicted"/>
<comment type="caution">
    <text evidence="1">The sequence shown here is derived from an EMBL/GenBank/DDBJ whole genome shotgun (WGS) entry which is preliminary data.</text>
</comment>
<evidence type="ECO:0000313" key="2">
    <source>
        <dbReference type="Proteomes" id="UP001234202"/>
    </source>
</evidence>
<gene>
    <name evidence="1" type="ORF">QFC24_000051</name>
</gene>
<dbReference type="Proteomes" id="UP001234202">
    <property type="component" value="Unassembled WGS sequence"/>
</dbReference>
<keyword evidence="2" id="KW-1185">Reference proteome</keyword>
<evidence type="ECO:0000313" key="1">
    <source>
        <dbReference type="EMBL" id="KAJ9127768.1"/>
    </source>
</evidence>
<reference evidence="1" key="1">
    <citation type="submission" date="2023-04" db="EMBL/GenBank/DDBJ databases">
        <title>Draft Genome sequencing of Naganishia species isolated from polar environments using Oxford Nanopore Technology.</title>
        <authorList>
            <person name="Leo P."/>
            <person name="Venkateswaran K."/>
        </authorList>
    </citation>
    <scope>NUCLEOTIDE SEQUENCE</scope>
    <source>
        <strain evidence="1">DBVPG 5303</strain>
    </source>
</reference>
<accession>A0ACC2XV57</accession>
<name>A0ACC2XV57_9TREE</name>
<protein>
    <submittedName>
        <fullName evidence="1">Uncharacterized protein</fullName>
    </submittedName>
</protein>